<dbReference type="AlphaFoldDB" id="A0A087G163"/>
<feature type="region of interest" description="Disordered" evidence="2">
    <location>
        <begin position="200"/>
        <end position="219"/>
    </location>
</feature>
<evidence type="ECO:0000256" key="2">
    <source>
        <dbReference type="SAM" id="MobiDB-lite"/>
    </source>
</evidence>
<feature type="region of interest" description="Disordered" evidence="2">
    <location>
        <begin position="54"/>
        <end position="80"/>
    </location>
</feature>
<reference evidence="4" key="1">
    <citation type="journal article" date="2015" name="Nat. Plants">
        <title>Genome expansion of Arabis alpina linked with retrotransposition and reduced symmetric DNA methylation.</title>
        <authorList>
            <person name="Willing E.M."/>
            <person name="Rawat V."/>
            <person name="Mandakova T."/>
            <person name="Maumus F."/>
            <person name="James G.V."/>
            <person name="Nordstroem K.J."/>
            <person name="Becker C."/>
            <person name="Warthmann N."/>
            <person name="Chica C."/>
            <person name="Szarzynska B."/>
            <person name="Zytnicki M."/>
            <person name="Albani M.C."/>
            <person name="Kiefer C."/>
            <person name="Bergonzi S."/>
            <person name="Castaings L."/>
            <person name="Mateos J.L."/>
            <person name="Berns M.C."/>
            <person name="Bujdoso N."/>
            <person name="Piofczyk T."/>
            <person name="de Lorenzo L."/>
            <person name="Barrero-Sicilia C."/>
            <person name="Mateos I."/>
            <person name="Piednoel M."/>
            <person name="Hagmann J."/>
            <person name="Chen-Min-Tao R."/>
            <person name="Iglesias-Fernandez R."/>
            <person name="Schuster S.C."/>
            <person name="Alonso-Blanco C."/>
            <person name="Roudier F."/>
            <person name="Carbonero P."/>
            <person name="Paz-Ares J."/>
            <person name="Davis S.J."/>
            <person name="Pecinka A."/>
            <person name="Quesneville H."/>
            <person name="Colot V."/>
            <person name="Lysak M.A."/>
            <person name="Weigel D."/>
            <person name="Coupland G."/>
            <person name="Schneeberger K."/>
        </authorList>
    </citation>
    <scope>NUCLEOTIDE SEQUENCE [LARGE SCALE GENOMIC DNA]</scope>
    <source>
        <strain evidence="4">cv. Pajares</strain>
    </source>
</reference>
<dbReference type="OrthoDB" id="1114316at2759"/>
<dbReference type="Proteomes" id="UP000029120">
    <property type="component" value="Unassembled WGS sequence"/>
</dbReference>
<name>A0A087G163_ARAAL</name>
<accession>A0A087G163</accession>
<feature type="compositionally biased region" description="Polar residues" evidence="2">
    <location>
        <begin position="54"/>
        <end position="64"/>
    </location>
</feature>
<protein>
    <submittedName>
        <fullName evidence="3">Uncharacterized protein</fullName>
    </submittedName>
</protein>
<keyword evidence="4" id="KW-1185">Reference proteome</keyword>
<feature type="coiled-coil region" evidence="1">
    <location>
        <begin position="323"/>
        <end position="371"/>
    </location>
</feature>
<proteinExistence type="predicted"/>
<dbReference type="Gramene" id="KFK23615">
    <property type="protein sequence ID" value="KFK23615"/>
    <property type="gene ID" value="AALP_AAs52045U000300"/>
</dbReference>
<keyword evidence="1" id="KW-0175">Coiled coil</keyword>
<evidence type="ECO:0000256" key="1">
    <source>
        <dbReference type="SAM" id="Coils"/>
    </source>
</evidence>
<organism evidence="3 4">
    <name type="scientific">Arabis alpina</name>
    <name type="common">Alpine rock-cress</name>
    <dbReference type="NCBI Taxonomy" id="50452"/>
    <lineage>
        <taxon>Eukaryota</taxon>
        <taxon>Viridiplantae</taxon>
        <taxon>Streptophyta</taxon>
        <taxon>Embryophyta</taxon>
        <taxon>Tracheophyta</taxon>
        <taxon>Spermatophyta</taxon>
        <taxon>Magnoliopsida</taxon>
        <taxon>eudicotyledons</taxon>
        <taxon>Gunneridae</taxon>
        <taxon>Pentapetalae</taxon>
        <taxon>rosids</taxon>
        <taxon>malvids</taxon>
        <taxon>Brassicales</taxon>
        <taxon>Brassicaceae</taxon>
        <taxon>Arabideae</taxon>
        <taxon>Arabis</taxon>
    </lineage>
</organism>
<sequence>MTKTFESLSTSFTPKRNVSLDVNHETPPVSFDPSLSLTEIEASPSRFALVYANTSERTGSNPEASTPFVDTSDRTGGGSSEQLCENRNICFSQMTMAGTCNLVALVVLVPHPSAPPLADLPFREYLNRIRAGNHRWDDLSSTRIRLARDRLDIWDSKYWAAEMRGVTPGIPAFNTLSTPIRPRKSRRLFEVSNSSGVGPWRIQRKGPGDVSRSKGKGKVDLVDKKAEKKRIAAKPKVDLEAGMIPAFRIGGICEVLPSEAPIAQSLGVTPHASLLVSSNSAAIPPCPTIQTAVNVPLLPPPRASLTPSSRPASELLSESSLLKIRHTTEVEVLQEEKQRVEDEVKERDINLEAASAEIAKLRANLEKSRFLEDHLRKERDGARCRADEIASGGSARSARHSSSLKRIRSYLVALHAQEDVKAQLYYWRGARISLEKMVEAEYELPHDLLQNYGKEEKENLAKVKSLTADSLGEGILFLTPPLPPAGPPQDVSSQVP</sequence>
<gene>
    <name evidence="3" type="ORF">AALP_AAs52045U000300</name>
</gene>
<dbReference type="EMBL" id="KL977274">
    <property type="protein sequence ID" value="KFK23615.1"/>
    <property type="molecule type" value="Genomic_DNA"/>
</dbReference>
<evidence type="ECO:0000313" key="3">
    <source>
        <dbReference type="EMBL" id="KFK23615.1"/>
    </source>
</evidence>
<evidence type="ECO:0000313" key="4">
    <source>
        <dbReference type="Proteomes" id="UP000029120"/>
    </source>
</evidence>